<evidence type="ECO:0000256" key="3">
    <source>
        <dbReference type="ARBA" id="ARBA00022777"/>
    </source>
</evidence>
<organism evidence="6 7">
    <name type="scientific">Halomicrobium mukohataei</name>
    <dbReference type="NCBI Taxonomy" id="57705"/>
    <lineage>
        <taxon>Archaea</taxon>
        <taxon>Methanobacteriati</taxon>
        <taxon>Methanobacteriota</taxon>
        <taxon>Stenosarchaea group</taxon>
        <taxon>Halobacteria</taxon>
        <taxon>Halobacteriales</taxon>
        <taxon>Haloarculaceae</taxon>
        <taxon>Halomicrobium</taxon>
    </lineage>
</organism>
<dbReference type="Gene3D" id="1.10.510.10">
    <property type="entry name" value="Transferase(Phosphotransferase) domain 1"/>
    <property type="match status" value="1"/>
</dbReference>
<dbReference type="SMART" id="SM00220">
    <property type="entry name" value="S_TKc"/>
    <property type="match status" value="1"/>
</dbReference>
<evidence type="ECO:0000313" key="6">
    <source>
        <dbReference type="EMBL" id="NLV11656.1"/>
    </source>
</evidence>
<dbReference type="InterPro" id="IPR000719">
    <property type="entry name" value="Prot_kinase_dom"/>
</dbReference>
<dbReference type="GO" id="GO:0004674">
    <property type="term" value="F:protein serine/threonine kinase activity"/>
    <property type="evidence" value="ECO:0007669"/>
    <property type="project" value="TreeGrafter"/>
</dbReference>
<dbReference type="PROSITE" id="PS50011">
    <property type="entry name" value="PROTEIN_KINASE_DOM"/>
    <property type="match status" value="1"/>
</dbReference>
<feature type="domain" description="Protein kinase" evidence="5">
    <location>
        <begin position="30"/>
        <end position="290"/>
    </location>
</feature>
<reference evidence="6" key="1">
    <citation type="submission" date="2019-12" db="EMBL/GenBank/DDBJ databases">
        <title>Whole-genome sequence of Halomicrobium mukohataei pws1.</title>
        <authorList>
            <person name="Verma D.K."/>
            <person name="Gopal K."/>
            <person name="Prasad E.S."/>
        </authorList>
    </citation>
    <scope>NUCLEOTIDE SEQUENCE</scope>
    <source>
        <strain evidence="6">Pws1</strain>
    </source>
</reference>
<dbReference type="GO" id="GO:0005524">
    <property type="term" value="F:ATP binding"/>
    <property type="evidence" value="ECO:0007669"/>
    <property type="project" value="UniProtKB-KW"/>
</dbReference>
<dbReference type="SUPFAM" id="SSF56112">
    <property type="entry name" value="Protein kinase-like (PK-like)"/>
    <property type="match status" value="1"/>
</dbReference>
<dbReference type="AlphaFoldDB" id="A0A847UGP3"/>
<dbReference type="InterPro" id="IPR008271">
    <property type="entry name" value="Ser/Thr_kinase_AS"/>
</dbReference>
<evidence type="ECO:0000256" key="4">
    <source>
        <dbReference type="ARBA" id="ARBA00022840"/>
    </source>
</evidence>
<proteinExistence type="predicted"/>
<evidence type="ECO:0000256" key="2">
    <source>
        <dbReference type="ARBA" id="ARBA00022741"/>
    </source>
</evidence>
<dbReference type="OrthoDB" id="41005at2157"/>
<dbReference type="Proteomes" id="UP000608662">
    <property type="component" value="Unassembled WGS sequence"/>
</dbReference>
<dbReference type="RefSeq" id="WP_170095401.1">
    <property type="nucleotide sequence ID" value="NZ_WOYG01000002.1"/>
</dbReference>
<dbReference type="Gene3D" id="3.30.200.20">
    <property type="entry name" value="Phosphorylase Kinase, domain 1"/>
    <property type="match status" value="1"/>
</dbReference>
<protein>
    <submittedName>
        <fullName evidence="6">Protein kinase</fullName>
    </submittedName>
</protein>
<gene>
    <name evidence="6" type="ORF">GOC74_17175</name>
</gene>
<dbReference type="InterPro" id="IPR011009">
    <property type="entry name" value="Kinase-like_dom_sf"/>
</dbReference>
<keyword evidence="4" id="KW-0067">ATP-binding</keyword>
<dbReference type="Pfam" id="PF00069">
    <property type="entry name" value="Pkinase"/>
    <property type="match status" value="1"/>
</dbReference>
<sequence>MTASESVPEQIPDVSPISVDLSAELDVLSFKLADRIATGASGEVYRHSLSDGTVIAVKVPDTSGTIDTADRIERILQEAENWAEFEGHDHVVSLVDHGKSKGKPWIAMEYMDGGHLGEFVERDGVQSLCHGLWIARCIASGIEEAHYRGVAHCDIKPQNVLFRTVEDGWNVPKIGDWGTASALLGPSDTIGEYTPRYAAPEQHARRVQSRQQKRVDVFQFGILLFVLFTGRHPYGNTSERALDEEPPRPAEIRPGVPRALEDVILRCLERAPADRYEDIRPVLHRLDEFWDALCD</sequence>
<keyword evidence="1" id="KW-0808">Transferase</keyword>
<keyword evidence="3 6" id="KW-0418">Kinase</keyword>
<dbReference type="PROSITE" id="PS00108">
    <property type="entry name" value="PROTEIN_KINASE_ST"/>
    <property type="match status" value="1"/>
</dbReference>
<evidence type="ECO:0000259" key="5">
    <source>
        <dbReference type="PROSITE" id="PS50011"/>
    </source>
</evidence>
<dbReference type="CDD" id="cd14014">
    <property type="entry name" value="STKc_PknB_like"/>
    <property type="match status" value="1"/>
</dbReference>
<evidence type="ECO:0000256" key="1">
    <source>
        <dbReference type="ARBA" id="ARBA00022679"/>
    </source>
</evidence>
<accession>A0A847UGP3</accession>
<dbReference type="PANTHER" id="PTHR43289:SF6">
    <property type="entry name" value="SERINE_THREONINE-PROTEIN KINASE NEKL-3"/>
    <property type="match status" value="1"/>
</dbReference>
<comment type="caution">
    <text evidence="6">The sequence shown here is derived from an EMBL/GenBank/DDBJ whole genome shotgun (WGS) entry which is preliminary data.</text>
</comment>
<keyword evidence="2" id="KW-0547">Nucleotide-binding</keyword>
<dbReference type="PANTHER" id="PTHR43289">
    <property type="entry name" value="MITOGEN-ACTIVATED PROTEIN KINASE KINASE KINASE 20-RELATED"/>
    <property type="match status" value="1"/>
</dbReference>
<dbReference type="EMBL" id="WOYG01000002">
    <property type="protein sequence ID" value="NLV11656.1"/>
    <property type="molecule type" value="Genomic_DNA"/>
</dbReference>
<name>A0A847UGP3_9EURY</name>
<evidence type="ECO:0000313" key="7">
    <source>
        <dbReference type="Proteomes" id="UP000608662"/>
    </source>
</evidence>